<keyword evidence="4" id="KW-1185">Reference proteome</keyword>
<dbReference type="Pfam" id="PF13456">
    <property type="entry name" value="RVT_3"/>
    <property type="match status" value="1"/>
</dbReference>
<dbReference type="InterPro" id="IPR026960">
    <property type="entry name" value="RVT-Znf"/>
</dbReference>
<dbReference type="CDD" id="cd06222">
    <property type="entry name" value="RNase_H_like"/>
    <property type="match status" value="1"/>
</dbReference>
<dbReference type="PANTHER" id="PTHR47074:SF61">
    <property type="entry name" value="RNASE H TYPE-1 DOMAIN-CONTAINING PROTEIN"/>
    <property type="match status" value="1"/>
</dbReference>
<protein>
    <recommendedName>
        <fullName evidence="5">RNase H type-1 domain-containing protein</fullName>
    </recommendedName>
</protein>
<feature type="domain" description="Reverse transcriptase zinc-binding" evidence="2">
    <location>
        <begin position="83"/>
        <end position="177"/>
    </location>
</feature>
<dbReference type="Pfam" id="PF13966">
    <property type="entry name" value="zf-RVT"/>
    <property type="match status" value="1"/>
</dbReference>
<reference evidence="3 4" key="1">
    <citation type="journal article" date="2024" name="G3 (Bethesda)">
        <title>Genome assembly of Hibiscus sabdariffa L. provides insights into metabolisms of medicinal natural products.</title>
        <authorList>
            <person name="Kim T."/>
        </authorList>
    </citation>
    <scope>NUCLEOTIDE SEQUENCE [LARGE SCALE GENOMIC DNA]</scope>
    <source>
        <strain evidence="3">TK-2024</strain>
        <tissue evidence="3">Old leaves</tissue>
    </source>
</reference>
<name>A0ABR2STL2_9ROSI</name>
<comment type="caution">
    <text evidence="3">The sequence shown here is derived from an EMBL/GenBank/DDBJ whole genome shotgun (WGS) entry which is preliminary data.</text>
</comment>
<organism evidence="3 4">
    <name type="scientific">Hibiscus sabdariffa</name>
    <name type="common">roselle</name>
    <dbReference type="NCBI Taxonomy" id="183260"/>
    <lineage>
        <taxon>Eukaryota</taxon>
        <taxon>Viridiplantae</taxon>
        <taxon>Streptophyta</taxon>
        <taxon>Embryophyta</taxon>
        <taxon>Tracheophyta</taxon>
        <taxon>Spermatophyta</taxon>
        <taxon>Magnoliopsida</taxon>
        <taxon>eudicotyledons</taxon>
        <taxon>Gunneridae</taxon>
        <taxon>Pentapetalae</taxon>
        <taxon>rosids</taxon>
        <taxon>malvids</taxon>
        <taxon>Malvales</taxon>
        <taxon>Malvaceae</taxon>
        <taxon>Malvoideae</taxon>
        <taxon>Hibiscus</taxon>
    </lineage>
</organism>
<dbReference type="InterPro" id="IPR044730">
    <property type="entry name" value="RNase_H-like_dom_plant"/>
</dbReference>
<gene>
    <name evidence="3" type="ORF">V6N11_025644</name>
</gene>
<evidence type="ECO:0000259" key="2">
    <source>
        <dbReference type="Pfam" id="PF13966"/>
    </source>
</evidence>
<dbReference type="InterPro" id="IPR052929">
    <property type="entry name" value="RNase_H-like_EbsB-rel"/>
</dbReference>
<evidence type="ECO:0000313" key="3">
    <source>
        <dbReference type="EMBL" id="KAK9028484.1"/>
    </source>
</evidence>
<dbReference type="PANTHER" id="PTHR47074">
    <property type="entry name" value="BNAC02G40300D PROTEIN"/>
    <property type="match status" value="1"/>
</dbReference>
<dbReference type="Gene3D" id="3.30.420.10">
    <property type="entry name" value="Ribonuclease H-like superfamily/Ribonuclease H"/>
    <property type="match status" value="1"/>
</dbReference>
<dbReference type="EMBL" id="JBBPBN010000011">
    <property type="protein sequence ID" value="KAK9028484.1"/>
    <property type="molecule type" value="Genomic_DNA"/>
</dbReference>
<dbReference type="Proteomes" id="UP001396334">
    <property type="component" value="Unassembled WGS sequence"/>
</dbReference>
<dbReference type="InterPro" id="IPR002156">
    <property type="entry name" value="RNaseH_domain"/>
</dbReference>
<feature type="domain" description="RNase H type-1" evidence="1">
    <location>
        <begin position="256"/>
        <end position="376"/>
    </location>
</feature>
<sequence length="409" mass="45868">MHVNIWRDPWLPGPHGGVVRGHSINHNYTLVSDLIDAQSATWKVEVLNDIFDSDLVKQVCSIPLSRTGLCDEVVWRYDGSGLYSVKSGYKQLQEEGQSDSGSNVGVPLLISRFYSSMWGVSLPVKVKINMLRVMNNFLPTFANLQTRRLSVNNCCPLCKSEVESTQHIMRDCVFVKELLGAQGNHLTILYPDVPWREWLHWRLQGLTLYKGMLSWLLFGLFASLKEYEMLNLKCGTRSPPIQAKWEAPLENVVKVNFDSAFSHQMLQSVSGVICRGYTGSILAACSLPHKYVRDAFMAEALACHQAVTFACELGFTRVVLEGDSRTVIQKCQSFLIDASLISPVIADIKLICRNFMALDFGFVRREENVAAHTPVQEGKGFSCPMYWIEEAPPRTLLVAEEDRAAVVSG</sequence>
<evidence type="ECO:0000313" key="4">
    <source>
        <dbReference type="Proteomes" id="UP001396334"/>
    </source>
</evidence>
<proteinExistence type="predicted"/>
<dbReference type="InterPro" id="IPR036397">
    <property type="entry name" value="RNaseH_sf"/>
</dbReference>
<accession>A0ABR2STL2</accession>
<evidence type="ECO:0008006" key="5">
    <source>
        <dbReference type="Google" id="ProtNLM"/>
    </source>
</evidence>
<evidence type="ECO:0000259" key="1">
    <source>
        <dbReference type="Pfam" id="PF13456"/>
    </source>
</evidence>